<dbReference type="STRING" id="169760.PSTEL_04940"/>
<gene>
    <name evidence="10" type="ORF">PSTEL_04940</name>
</gene>
<dbReference type="InterPro" id="IPR057336">
    <property type="entry name" value="GerAC_N"/>
</dbReference>
<dbReference type="EMBL" id="CP009286">
    <property type="protein sequence ID" value="AIQ62547.1"/>
    <property type="molecule type" value="Genomic_DNA"/>
</dbReference>
<evidence type="ECO:0000256" key="1">
    <source>
        <dbReference type="ARBA" id="ARBA00004635"/>
    </source>
</evidence>
<dbReference type="InterPro" id="IPR038501">
    <property type="entry name" value="Spore_GerAC_C_sf"/>
</dbReference>
<dbReference type="GO" id="GO:0009847">
    <property type="term" value="P:spore germination"/>
    <property type="evidence" value="ECO:0007669"/>
    <property type="project" value="InterPro"/>
</dbReference>
<dbReference type="InterPro" id="IPR046953">
    <property type="entry name" value="Spore_GerAC-like_C"/>
</dbReference>
<accession>A0A089LNV1</accession>
<dbReference type="RefSeq" id="WP_038693824.1">
    <property type="nucleotide sequence ID" value="NZ_CP009286.1"/>
</dbReference>
<evidence type="ECO:0000259" key="9">
    <source>
        <dbReference type="Pfam" id="PF25198"/>
    </source>
</evidence>
<sequence>MKAILILVAGASLLLTTGCWGSLEIQTIHYVTAIGADYKDGEFVLYAQMLDFSDAAKLEGQAKTKKPTVYVGKAAGKSAWDAANKLQASAQQQLFWEQVSTIIVTENVLKADKHLEFLEFTNRYKEIRYNTWIFSTKENIEDIFKAQTFFKFSPLYTLLHEPKEQYRQNSSISPVRLYQFIRSLKDKARSSYLPSLTFNAAFWRENGKNMKLLEIDGADLFQTKRWNGWISRTDLTGWQWVNPKTQSYPVALLADDDISAVMLFKKPRIHIRPQAKWDKAYFDMTITLDAYLVELREAMTENELMERYTKLLEGQILHVFREGIRIHTDVLNLGDTLYRSNPRVWQQMADDHSFVLHNDAIRHLKINIHFNDTGEYKFVPQKQKDEDK</sequence>
<dbReference type="AlphaFoldDB" id="A0A089LNV1"/>
<keyword evidence="6" id="KW-0564">Palmitate</keyword>
<dbReference type="HOGENOM" id="CLU_051140_2_0_9"/>
<comment type="subcellular location">
    <subcellularLocation>
        <location evidence="1">Membrane</location>
        <topology evidence="1">Lipid-anchor</topology>
    </subcellularLocation>
</comment>
<dbReference type="PANTHER" id="PTHR35789">
    <property type="entry name" value="SPORE GERMINATION PROTEIN B3"/>
    <property type="match status" value="1"/>
</dbReference>
<comment type="similarity">
    <text evidence="2">Belongs to the GerABKC lipoprotein family.</text>
</comment>
<dbReference type="KEGG" id="pste:PSTEL_04940"/>
<dbReference type="PROSITE" id="PS51257">
    <property type="entry name" value="PROKAR_LIPOPROTEIN"/>
    <property type="match status" value="1"/>
</dbReference>
<dbReference type="NCBIfam" id="TIGR02887">
    <property type="entry name" value="spore_ger_x_C"/>
    <property type="match status" value="1"/>
</dbReference>
<dbReference type="GO" id="GO:0016020">
    <property type="term" value="C:membrane"/>
    <property type="evidence" value="ECO:0007669"/>
    <property type="project" value="UniProtKB-SubCell"/>
</dbReference>
<dbReference type="Pfam" id="PF05504">
    <property type="entry name" value="Spore_GerAC"/>
    <property type="match status" value="1"/>
</dbReference>
<keyword evidence="4" id="KW-0732">Signal</keyword>
<evidence type="ECO:0000256" key="5">
    <source>
        <dbReference type="ARBA" id="ARBA00023136"/>
    </source>
</evidence>
<reference evidence="10 11" key="1">
    <citation type="submission" date="2014-08" db="EMBL/GenBank/DDBJ databases">
        <title>Comparative genomics of the Paenibacillus odorifer group.</title>
        <authorList>
            <person name="den Bakker H.C."/>
            <person name="Tsai Y.-C."/>
            <person name="Martin N."/>
            <person name="Korlach J."/>
            <person name="Wiedmann M."/>
        </authorList>
    </citation>
    <scope>NUCLEOTIDE SEQUENCE [LARGE SCALE GENOMIC DNA]</scope>
    <source>
        <strain evidence="10 11">DSM 14472</strain>
    </source>
</reference>
<dbReference type="Proteomes" id="UP000029507">
    <property type="component" value="Chromosome"/>
</dbReference>
<dbReference type="Gene3D" id="3.30.300.210">
    <property type="entry name" value="Nutrient germinant receptor protein C, domain 3"/>
    <property type="match status" value="1"/>
</dbReference>
<proteinExistence type="inferred from homology"/>
<evidence type="ECO:0000256" key="6">
    <source>
        <dbReference type="ARBA" id="ARBA00023139"/>
    </source>
</evidence>
<keyword evidence="11" id="KW-1185">Reference proteome</keyword>
<evidence type="ECO:0000259" key="8">
    <source>
        <dbReference type="Pfam" id="PF05504"/>
    </source>
</evidence>
<feature type="domain" description="Spore germination GerAC-like C-terminal" evidence="8">
    <location>
        <begin position="216"/>
        <end position="370"/>
    </location>
</feature>
<dbReference type="InterPro" id="IPR008844">
    <property type="entry name" value="Spore_GerAC-like"/>
</dbReference>
<evidence type="ECO:0000256" key="4">
    <source>
        <dbReference type="ARBA" id="ARBA00022729"/>
    </source>
</evidence>
<feature type="domain" description="Spore germination protein N-terminal" evidence="9">
    <location>
        <begin position="23"/>
        <end position="197"/>
    </location>
</feature>
<dbReference type="Pfam" id="PF25198">
    <property type="entry name" value="Spore_GerAC_N"/>
    <property type="match status" value="1"/>
</dbReference>
<evidence type="ECO:0000256" key="7">
    <source>
        <dbReference type="ARBA" id="ARBA00023288"/>
    </source>
</evidence>
<evidence type="ECO:0000256" key="2">
    <source>
        <dbReference type="ARBA" id="ARBA00007886"/>
    </source>
</evidence>
<protein>
    <submittedName>
        <fullName evidence="10">Uncharacterized protein</fullName>
    </submittedName>
</protein>
<keyword evidence="3" id="KW-0309">Germination</keyword>
<evidence type="ECO:0000256" key="3">
    <source>
        <dbReference type="ARBA" id="ARBA00022544"/>
    </source>
</evidence>
<keyword evidence="5" id="KW-0472">Membrane</keyword>
<evidence type="ECO:0000313" key="10">
    <source>
        <dbReference type="EMBL" id="AIQ62547.1"/>
    </source>
</evidence>
<dbReference type="PANTHER" id="PTHR35789:SF1">
    <property type="entry name" value="SPORE GERMINATION PROTEIN B3"/>
    <property type="match status" value="1"/>
</dbReference>
<evidence type="ECO:0000313" key="11">
    <source>
        <dbReference type="Proteomes" id="UP000029507"/>
    </source>
</evidence>
<keyword evidence="7" id="KW-0449">Lipoprotein</keyword>
<organism evidence="10 11">
    <name type="scientific">Paenibacillus stellifer</name>
    <dbReference type="NCBI Taxonomy" id="169760"/>
    <lineage>
        <taxon>Bacteria</taxon>
        <taxon>Bacillati</taxon>
        <taxon>Bacillota</taxon>
        <taxon>Bacilli</taxon>
        <taxon>Bacillales</taxon>
        <taxon>Paenibacillaceae</taxon>
        <taxon>Paenibacillus</taxon>
    </lineage>
</organism>
<name>A0A089LNV1_9BACL</name>